<evidence type="ECO:0000259" key="1">
    <source>
        <dbReference type="PROSITE" id="PS50987"/>
    </source>
</evidence>
<dbReference type="PROSITE" id="PS50987">
    <property type="entry name" value="HTH_ARSR_2"/>
    <property type="match status" value="1"/>
</dbReference>
<dbReference type="CDD" id="cd00090">
    <property type="entry name" value="HTH_ARSR"/>
    <property type="match status" value="1"/>
</dbReference>
<evidence type="ECO:0000313" key="2">
    <source>
        <dbReference type="EMBL" id="MDX8303883.1"/>
    </source>
</evidence>
<dbReference type="AlphaFoldDB" id="A0A1R3TSV1"/>
<dbReference type="EMBL" id="FMUE01000005">
    <property type="protein sequence ID" value="SCX23172.1"/>
    <property type="molecule type" value="Genomic_DNA"/>
</dbReference>
<dbReference type="InterPro" id="IPR036388">
    <property type="entry name" value="WH-like_DNA-bd_sf"/>
</dbReference>
<dbReference type="EMBL" id="JAVRAF010000005">
    <property type="protein sequence ID" value="MDX8303883.1"/>
    <property type="molecule type" value="Genomic_DNA"/>
</dbReference>
<name>A0A1R3TSV1_9HYPH</name>
<dbReference type="InterPro" id="IPR036390">
    <property type="entry name" value="WH_DNA-bd_sf"/>
</dbReference>
<dbReference type="SUPFAM" id="SSF46785">
    <property type="entry name" value="Winged helix' DNA-binding domain"/>
    <property type="match status" value="1"/>
</dbReference>
<dbReference type="InterPro" id="IPR011991">
    <property type="entry name" value="ArsR-like_HTH"/>
</dbReference>
<reference evidence="4" key="2">
    <citation type="submission" date="2016-10" db="EMBL/GenBank/DDBJ databases">
        <authorList>
            <person name="Wibberg D."/>
        </authorList>
    </citation>
    <scope>NUCLEOTIDE SEQUENCE [LARGE SCALE GENOMIC DNA]</scope>
</reference>
<dbReference type="Gene3D" id="1.10.10.10">
    <property type="entry name" value="Winged helix-like DNA-binding domain superfamily/Winged helix DNA-binding domain"/>
    <property type="match status" value="1"/>
</dbReference>
<dbReference type="SMART" id="SM00418">
    <property type="entry name" value="HTH_ARSR"/>
    <property type="match status" value="1"/>
</dbReference>
<proteinExistence type="predicted"/>
<evidence type="ECO:0000313" key="3">
    <source>
        <dbReference type="EMBL" id="SCX23172.1"/>
    </source>
</evidence>
<accession>A0A1R3TSV1</accession>
<reference evidence="2" key="3">
    <citation type="journal article" date="2023" name="Phytobiomes J">
        <title>Deciphering the key players within the bacterial microbiota associated with aerial crown gall tumors on rhododendron: Insights into the gallobiome.</title>
        <authorList>
            <person name="Kuzmanovic N."/>
            <person name="Nesme J."/>
            <person name="Wolf J."/>
            <person name="Neumann-Schaal M."/>
            <person name="Petersen J."/>
            <person name="Fernandez-Gnecco G."/>
            <person name="Sproeer C."/>
            <person name="Bunk B."/>
            <person name="Overmann J."/>
            <person name="Sorensen S.J."/>
            <person name="Idczak E."/>
            <person name="Smalla K."/>
        </authorList>
    </citation>
    <scope>NUCLEOTIDE SEQUENCE</scope>
    <source>
        <strain evidence="2">Rho-11.1</strain>
    </source>
</reference>
<protein>
    <submittedName>
        <fullName evidence="3">Helix-turn-helix domain protein</fullName>
    </submittedName>
    <submittedName>
        <fullName evidence="2">Helix-turn-helix domain-containing protein</fullName>
    </submittedName>
</protein>
<dbReference type="Proteomes" id="UP000187891">
    <property type="component" value="Unassembled WGS sequence"/>
</dbReference>
<evidence type="ECO:0000313" key="4">
    <source>
        <dbReference type="Proteomes" id="UP000187891"/>
    </source>
</evidence>
<dbReference type="Pfam" id="PF12840">
    <property type="entry name" value="HTH_20"/>
    <property type="match status" value="1"/>
</dbReference>
<dbReference type="PRINTS" id="PR00778">
    <property type="entry name" value="HTHARSR"/>
</dbReference>
<dbReference type="RefSeq" id="WP_077103236.1">
    <property type="nucleotide sequence ID" value="NZ_CP133552.1"/>
</dbReference>
<feature type="domain" description="HTH arsR-type" evidence="1">
    <location>
        <begin position="6"/>
        <end position="99"/>
    </location>
</feature>
<sequence length="103" mass="11100">MRAIPHPALEDVNLTQVLYALSDPVRLGVVRQLANGGQATCSALDGGRPKSSMSHHFKVLREGGLVFTRTDGPAHLNELRRKEIDERFPGLLDAVLAASDEAG</sequence>
<dbReference type="GO" id="GO:0003700">
    <property type="term" value="F:DNA-binding transcription factor activity"/>
    <property type="evidence" value="ECO:0007669"/>
    <property type="project" value="InterPro"/>
</dbReference>
<reference evidence="3" key="1">
    <citation type="submission" date="2016-10" db="EMBL/GenBank/DDBJ databases">
        <authorList>
            <person name="de Groot N.N."/>
        </authorList>
    </citation>
    <scope>NUCLEOTIDE SEQUENCE [LARGE SCALE GENOMIC DNA]</scope>
    <source>
        <strain evidence="3">DSM25559</strain>
    </source>
</reference>
<gene>
    <name evidence="3" type="ORF">DSM25559_2335</name>
    <name evidence="2" type="ORF">RMR22_16645</name>
</gene>
<dbReference type="InterPro" id="IPR001845">
    <property type="entry name" value="HTH_ArsR_DNA-bd_dom"/>
</dbReference>
<organism evidence="3 4">
    <name type="scientific">Agrobacterium rosae</name>
    <dbReference type="NCBI Taxonomy" id="1972867"/>
    <lineage>
        <taxon>Bacteria</taxon>
        <taxon>Pseudomonadati</taxon>
        <taxon>Pseudomonadota</taxon>
        <taxon>Alphaproteobacteria</taxon>
        <taxon>Hyphomicrobiales</taxon>
        <taxon>Rhizobiaceae</taxon>
        <taxon>Rhizobium/Agrobacterium group</taxon>
        <taxon>Agrobacterium</taxon>
    </lineage>
</organism>